<dbReference type="Pfam" id="PF04195">
    <property type="entry name" value="Transposase_28"/>
    <property type="match status" value="1"/>
</dbReference>
<evidence type="ECO:0000313" key="4">
    <source>
        <dbReference type="Proteomes" id="UP001187192"/>
    </source>
</evidence>
<name>A0AA87ZDE3_FICCA</name>
<evidence type="ECO:0000313" key="3">
    <source>
        <dbReference type="EMBL" id="GMN22641.1"/>
    </source>
</evidence>
<evidence type="ECO:0000259" key="2">
    <source>
        <dbReference type="Pfam" id="PF04195"/>
    </source>
</evidence>
<reference evidence="3" key="1">
    <citation type="submission" date="2023-07" db="EMBL/GenBank/DDBJ databases">
        <title>draft genome sequence of fig (Ficus carica).</title>
        <authorList>
            <person name="Takahashi T."/>
            <person name="Nishimura K."/>
        </authorList>
    </citation>
    <scope>NUCLEOTIDE SEQUENCE</scope>
</reference>
<dbReference type="InterPro" id="IPR007321">
    <property type="entry name" value="Transposase_28"/>
</dbReference>
<accession>A0AA87ZDE3</accession>
<sequence>MDKEKQIIEDIEVEWTSTDSSDSSSDDELVSNIHRSRFKYEFEHRQSDTRTSNIASERSRPATTSGVEALSIPPIVRLTRSPRRLSVESFLQTSNPRSILTDDDLSEIRGRFGFPNEVQLRLPMKNKRADTVSEGWICMYTIYFKCGLRLPLPPLLIQCMHHYQLVIPQLMPNGMKVFLGLIVLADEAGIELSVDDVLAIYYPQENSKDKGRYSMYPRRKKQVIGEMKNADRY</sequence>
<dbReference type="AlphaFoldDB" id="A0AA87ZDE3"/>
<comment type="caution">
    <text evidence="3">The sequence shown here is derived from an EMBL/GenBank/DDBJ whole genome shotgun (WGS) entry which is preliminary data.</text>
</comment>
<gene>
    <name evidence="3" type="ORF">TIFTF001_040304</name>
</gene>
<organism evidence="3 4">
    <name type="scientific">Ficus carica</name>
    <name type="common">Common fig</name>
    <dbReference type="NCBI Taxonomy" id="3494"/>
    <lineage>
        <taxon>Eukaryota</taxon>
        <taxon>Viridiplantae</taxon>
        <taxon>Streptophyta</taxon>
        <taxon>Embryophyta</taxon>
        <taxon>Tracheophyta</taxon>
        <taxon>Spermatophyta</taxon>
        <taxon>Magnoliopsida</taxon>
        <taxon>eudicotyledons</taxon>
        <taxon>Gunneridae</taxon>
        <taxon>Pentapetalae</taxon>
        <taxon>rosids</taxon>
        <taxon>fabids</taxon>
        <taxon>Rosales</taxon>
        <taxon>Moraceae</taxon>
        <taxon>Ficeae</taxon>
        <taxon>Ficus</taxon>
    </lineage>
</organism>
<dbReference type="Proteomes" id="UP001187192">
    <property type="component" value="Unassembled WGS sequence"/>
</dbReference>
<proteinExistence type="predicted"/>
<evidence type="ECO:0000256" key="1">
    <source>
        <dbReference type="SAM" id="MobiDB-lite"/>
    </source>
</evidence>
<protein>
    <recommendedName>
        <fullName evidence="2">Transposase (putative) gypsy type domain-containing protein</fullName>
    </recommendedName>
</protein>
<keyword evidence="4" id="KW-1185">Reference proteome</keyword>
<feature type="region of interest" description="Disordered" evidence="1">
    <location>
        <begin position="1"/>
        <end position="30"/>
    </location>
</feature>
<feature type="domain" description="Transposase (putative) gypsy type" evidence="2">
    <location>
        <begin position="137"/>
        <end position="194"/>
    </location>
</feature>
<dbReference type="EMBL" id="BTGU01001401">
    <property type="protein sequence ID" value="GMN22641.1"/>
    <property type="molecule type" value="Genomic_DNA"/>
</dbReference>